<dbReference type="InterPro" id="IPR016220">
    <property type="entry name" value="Me-P-triester_DNA_alkyl-Trfase"/>
</dbReference>
<keyword evidence="8" id="KW-0238">DNA-binding</keyword>
<dbReference type="Gene3D" id="1.10.10.60">
    <property type="entry name" value="Homeodomain-like"/>
    <property type="match status" value="2"/>
</dbReference>
<dbReference type="Gene3D" id="3.40.10.10">
    <property type="entry name" value="DNA Methylphosphotriester Repair Domain"/>
    <property type="match status" value="1"/>
</dbReference>
<proteinExistence type="predicted"/>
<accession>A0ABS5CBB7</accession>
<reference evidence="13 14" key="1">
    <citation type="submission" date="2021-04" db="EMBL/GenBank/DDBJ databases">
        <title>Paenibacillus sp. DLE-14 whole genome sequence.</title>
        <authorList>
            <person name="Ham Y.J."/>
        </authorList>
    </citation>
    <scope>NUCLEOTIDE SEQUENCE [LARGE SCALE GENOMIC DNA]</scope>
    <source>
        <strain evidence="13 14">DLE-14</strain>
    </source>
</reference>
<sequence>MMTSEMWLAIASCDASYDGRFYYGVSSTGIFCRPSCKSRTPNPKHVHIFLNAQAALASEYRPCKRCKPEGRRLPEEEWVESIAAMMNERYEEPLTLAALAELAHVSPYHIQRTFKRIKGKSPAAYLQQVRVEAAKELLLSATELTISEIGVRVGYPNAAHFATVYQKETGSSPSAYRMAAANPCKKMDLGEDGER</sequence>
<keyword evidence="9" id="KW-0010">Activator</keyword>
<dbReference type="InterPro" id="IPR004026">
    <property type="entry name" value="Ada_DNA_repair_Zn-bd"/>
</dbReference>
<dbReference type="EMBL" id="JAGKSP010000003">
    <property type="protein sequence ID" value="MBP3963287.1"/>
    <property type="molecule type" value="Genomic_DNA"/>
</dbReference>
<evidence type="ECO:0000256" key="1">
    <source>
        <dbReference type="ARBA" id="ARBA00001947"/>
    </source>
</evidence>
<dbReference type="PROSITE" id="PS00041">
    <property type="entry name" value="HTH_ARAC_FAMILY_1"/>
    <property type="match status" value="1"/>
</dbReference>
<feature type="domain" description="HTH araC/xylS-type" evidence="12">
    <location>
        <begin position="80"/>
        <end position="179"/>
    </location>
</feature>
<dbReference type="SUPFAM" id="SSF57884">
    <property type="entry name" value="Ada DNA repair protein, N-terminal domain (N-Ada 10)"/>
    <property type="match status" value="1"/>
</dbReference>
<keyword evidence="4" id="KW-0479">Metal-binding</keyword>
<keyword evidence="6" id="KW-0862">Zinc</keyword>
<keyword evidence="5" id="KW-0227">DNA damage</keyword>
<dbReference type="InterPro" id="IPR009057">
    <property type="entry name" value="Homeodomain-like_sf"/>
</dbReference>
<keyword evidence="11" id="KW-0234">DNA repair</keyword>
<evidence type="ECO:0000256" key="11">
    <source>
        <dbReference type="ARBA" id="ARBA00023204"/>
    </source>
</evidence>
<evidence type="ECO:0000256" key="5">
    <source>
        <dbReference type="ARBA" id="ARBA00022763"/>
    </source>
</evidence>
<dbReference type="Pfam" id="PF02805">
    <property type="entry name" value="Ada_Zn_binding"/>
    <property type="match status" value="1"/>
</dbReference>
<evidence type="ECO:0000256" key="9">
    <source>
        <dbReference type="ARBA" id="ARBA00023159"/>
    </source>
</evidence>
<keyword evidence="14" id="KW-1185">Reference proteome</keyword>
<dbReference type="PANTHER" id="PTHR43280">
    <property type="entry name" value="ARAC-FAMILY TRANSCRIPTIONAL REGULATOR"/>
    <property type="match status" value="1"/>
</dbReference>
<dbReference type="InterPro" id="IPR020449">
    <property type="entry name" value="Tscrpt_reg_AraC-type_HTH"/>
</dbReference>
<dbReference type="PRINTS" id="PR00032">
    <property type="entry name" value="HTHARAC"/>
</dbReference>
<evidence type="ECO:0000256" key="3">
    <source>
        <dbReference type="ARBA" id="ARBA00022679"/>
    </source>
</evidence>
<dbReference type="InterPro" id="IPR035451">
    <property type="entry name" value="Ada-like_dom_sf"/>
</dbReference>
<name>A0ABS5CBB7_9BACL</name>
<gene>
    <name evidence="13" type="ORF">I8J30_11290</name>
</gene>
<evidence type="ECO:0000256" key="10">
    <source>
        <dbReference type="ARBA" id="ARBA00023163"/>
    </source>
</evidence>
<dbReference type="PANTHER" id="PTHR43280:SF28">
    <property type="entry name" value="HTH-TYPE TRANSCRIPTIONAL ACTIVATOR RHAS"/>
    <property type="match status" value="1"/>
</dbReference>
<keyword evidence="3" id="KW-0808">Transferase</keyword>
<dbReference type="SMART" id="SM00342">
    <property type="entry name" value="HTH_ARAC"/>
    <property type="match status" value="1"/>
</dbReference>
<organism evidence="13 14">
    <name type="scientific">Paenibacillus lignilyticus</name>
    <dbReference type="NCBI Taxonomy" id="1172615"/>
    <lineage>
        <taxon>Bacteria</taxon>
        <taxon>Bacillati</taxon>
        <taxon>Bacillota</taxon>
        <taxon>Bacilli</taxon>
        <taxon>Bacillales</taxon>
        <taxon>Paenibacillaceae</taxon>
        <taxon>Paenibacillus</taxon>
    </lineage>
</organism>
<dbReference type="Pfam" id="PF12833">
    <property type="entry name" value="HTH_18"/>
    <property type="match status" value="1"/>
</dbReference>
<protein>
    <submittedName>
        <fullName evidence="13">Methylphosphotriester-DNA--protein-cysteine methyltransferase family protein</fullName>
    </submittedName>
</protein>
<dbReference type="GO" id="GO:0032259">
    <property type="term" value="P:methylation"/>
    <property type="evidence" value="ECO:0007669"/>
    <property type="project" value="UniProtKB-KW"/>
</dbReference>
<evidence type="ECO:0000313" key="14">
    <source>
        <dbReference type="Proteomes" id="UP000673394"/>
    </source>
</evidence>
<dbReference type="PROSITE" id="PS01124">
    <property type="entry name" value="HTH_ARAC_FAMILY_2"/>
    <property type="match status" value="1"/>
</dbReference>
<evidence type="ECO:0000259" key="12">
    <source>
        <dbReference type="PROSITE" id="PS01124"/>
    </source>
</evidence>
<keyword evidence="7" id="KW-0805">Transcription regulation</keyword>
<dbReference type="PIRSF" id="PIRSF000408">
    <property type="entry name" value="Alkyltransferas_AdaA"/>
    <property type="match status" value="1"/>
</dbReference>
<evidence type="ECO:0000256" key="4">
    <source>
        <dbReference type="ARBA" id="ARBA00022723"/>
    </source>
</evidence>
<evidence type="ECO:0000256" key="8">
    <source>
        <dbReference type="ARBA" id="ARBA00023125"/>
    </source>
</evidence>
<dbReference type="InterPro" id="IPR018062">
    <property type="entry name" value="HTH_AraC-typ_CS"/>
</dbReference>
<dbReference type="SUPFAM" id="SSF46689">
    <property type="entry name" value="Homeodomain-like"/>
    <property type="match status" value="2"/>
</dbReference>
<keyword evidence="2 13" id="KW-0489">Methyltransferase</keyword>
<keyword evidence="10" id="KW-0804">Transcription</keyword>
<dbReference type="GO" id="GO:0008168">
    <property type="term" value="F:methyltransferase activity"/>
    <property type="evidence" value="ECO:0007669"/>
    <property type="project" value="UniProtKB-KW"/>
</dbReference>
<dbReference type="Proteomes" id="UP000673394">
    <property type="component" value="Unassembled WGS sequence"/>
</dbReference>
<evidence type="ECO:0000313" key="13">
    <source>
        <dbReference type="EMBL" id="MBP3963287.1"/>
    </source>
</evidence>
<evidence type="ECO:0000256" key="6">
    <source>
        <dbReference type="ARBA" id="ARBA00022833"/>
    </source>
</evidence>
<comment type="caution">
    <text evidence="13">The sequence shown here is derived from an EMBL/GenBank/DDBJ whole genome shotgun (WGS) entry which is preliminary data.</text>
</comment>
<dbReference type="InterPro" id="IPR018060">
    <property type="entry name" value="HTH_AraC"/>
</dbReference>
<evidence type="ECO:0000256" key="7">
    <source>
        <dbReference type="ARBA" id="ARBA00023015"/>
    </source>
</evidence>
<evidence type="ECO:0000256" key="2">
    <source>
        <dbReference type="ARBA" id="ARBA00022603"/>
    </source>
</evidence>
<comment type="cofactor">
    <cofactor evidence="1">
        <name>Zn(2+)</name>
        <dbReference type="ChEBI" id="CHEBI:29105"/>
    </cofactor>
</comment>